<name>A0A552V9H3_9FLAO</name>
<accession>A0A552V9H3</accession>
<keyword evidence="2" id="KW-1185">Reference proteome</keyword>
<dbReference type="RefSeq" id="WP_143371342.1">
    <property type="nucleotide sequence ID" value="NZ_VJVZ01000001.1"/>
</dbReference>
<organism evidence="1 2">
    <name type="scientific">Flavobacterium zepuense</name>
    <dbReference type="NCBI Taxonomy" id="2593302"/>
    <lineage>
        <taxon>Bacteria</taxon>
        <taxon>Pseudomonadati</taxon>
        <taxon>Bacteroidota</taxon>
        <taxon>Flavobacteriia</taxon>
        <taxon>Flavobacteriales</taxon>
        <taxon>Flavobacteriaceae</taxon>
        <taxon>Flavobacterium</taxon>
    </lineage>
</organism>
<dbReference type="OrthoDB" id="3880775at2"/>
<evidence type="ECO:0000313" key="1">
    <source>
        <dbReference type="EMBL" id="TRW27116.1"/>
    </source>
</evidence>
<reference evidence="1 2" key="1">
    <citation type="submission" date="2019-07" db="EMBL/GenBank/DDBJ databases">
        <title>Flavobacterium sp. nov., isolated from glacier ice.</title>
        <authorList>
            <person name="Liu Q."/>
            <person name="Xin Y.-H."/>
        </authorList>
    </citation>
    <scope>NUCLEOTIDE SEQUENCE [LARGE SCALE GENOMIC DNA]</scope>
    <source>
        <strain evidence="1 2">ZT4R6</strain>
    </source>
</reference>
<dbReference type="PANTHER" id="PTHR16155:SF19">
    <property type="entry name" value="DED DOMAIN-CONTAINING PROTEIN"/>
    <property type="match status" value="1"/>
</dbReference>
<proteinExistence type="predicted"/>
<sequence length="1344" mass="155785">MTITPLLSNKINEYKKHVVFALSFYYKNDYEHTLGDFRKSGEALLKIYILEKFGDLNGEEIILGELDRHLNPTGQQKYLDYQEYLNIAKDESFFSASDFSKLIDLQKKARTAVHNPNFPIDYKANAELCKSQSFHLTELLYKKIGIDIPADITNAYNGKISQDLIETLEVSDWDELYNYVDGFSKQNKYILVAPPVYKDCSLNQLEVLARINWSFVIDFNPDSKEHGLFKSFEKTVGSGFVPLTIKQKGQRNIVGTGAYGSVNWLFANGLKTIADTITKNVKSWLSNRYHLFIKELFSDFFSKAVHRYVIIYLWDDVEYIEEITRIVSQIDNVGNDLIRHVFISENFDTLTEIDKFDKFDINYKAYNLSLQTIISNLANVLSKQELENDKIIVPGRTIAGEQTDIDISDIYNKLLDNHVSIVYKNIEQSTIYIAANQVPAFYQGEQITWKDLSIDIEAKRAKYDELLLKLKSHLTLTKKSLKFELFHKPGAGGTTLAHRVAFDLRSLFPTIVVTHFEKVNTYKSISIFLEKVNRPVLAVVEASNMGLNDVEELIRTCNASKQTVCFLYIRRTLQIGRPGEFSLYLNDAMADISERDKFLAKTGIYTTDKTTIEALAKRQPAESEVIDFSLAINERDYSKSKLIEYIEAYTEKMSDDQAKFTVFASIIYYYSQKSVSELIFRSLFRKGLSEELRQVAFANQYIRKILIQEFDQDDYIYTEYWRPRFSKFAETVLIILLGGKKVDNWKDQIDMYSLELIKIIKTNNEYLVDETRAILKSVFFERNNEDLLGTEEQWHSNVNNDQFSFLIRDIAVKEKQKAVLTALVEAYPNESHFLGHLARFLYEKAEEQAEFFEAETYIKSALDFDGENDYNLQHLGGMCKRRHIEFLKRNYNKSQTTTFSESYIIELSDEANTYFNTSRSINPYNIHAYVAQIQTLILAIDFGRELSGIEKKEKFITSPEHTWYLDQYYTVKKLIDEAQILIEQQETLGKTNKIAKARYYISSSEGHSYELLGNYGTSIEMFKNLIDKADRAYRPQLRLMYIHSTLLNKVQGNYKKIDEAWYKLRDEEIKNIEKALNDNILQDPHSILTLRLWFKLVRYSHIDISTEEIISRLKIWYNNSENSKILNLEASYYLYILYVCLTIEAGDSFSTIYKDEATMFISKCREMSRNSKYSFEWYGKGNGIDCLINHKEKPYGDDSMLERVEGTIIQISSRQQGKIALKSGIEAFFVPTAGNFIEGKDETSRVTFYVGFRHDGLFAIDVRKLSNFQESVAIDAPKKSNIEETQEANLVTEEEKIVAIEEIEEIEILPAKKREYILPGPKVVGSIPPEQLESLKNRFPRKKK</sequence>
<dbReference type="PANTHER" id="PTHR16155">
    <property type="entry name" value="DED DOMAIN-CONTAINING PROTEIN"/>
    <property type="match status" value="1"/>
</dbReference>
<gene>
    <name evidence="1" type="ORF">FMM05_00245</name>
</gene>
<dbReference type="Proteomes" id="UP000320643">
    <property type="component" value="Unassembled WGS sequence"/>
</dbReference>
<protein>
    <submittedName>
        <fullName evidence="1">Uncharacterized protein</fullName>
    </submittedName>
</protein>
<comment type="caution">
    <text evidence="1">The sequence shown here is derived from an EMBL/GenBank/DDBJ whole genome shotgun (WGS) entry which is preliminary data.</text>
</comment>
<dbReference type="EMBL" id="VJVZ01000001">
    <property type="protein sequence ID" value="TRW27116.1"/>
    <property type="molecule type" value="Genomic_DNA"/>
</dbReference>
<evidence type="ECO:0000313" key="2">
    <source>
        <dbReference type="Proteomes" id="UP000320643"/>
    </source>
</evidence>
<dbReference type="GO" id="GO:0005737">
    <property type="term" value="C:cytoplasm"/>
    <property type="evidence" value="ECO:0007669"/>
    <property type="project" value="TreeGrafter"/>
</dbReference>